<dbReference type="InterPro" id="IPR023211">
    <property type="entry name" value="DNA_pol_palm_dom_sf"/>
</dbReference>
<dbReference type="SUPFAM" id="SSF53098">
    <property type="entry name" value="Ribonuclease H-like"/>
    <property type="match status" value="1"/>
</dbReference>
<evidence type="ECO:0000256" key="7">
    <source>
        <dbReference type="RuleBase" id="RU000442"/>
    </source>
</evidence>
<feature type="coiled-coil region" evidence="8">
    <location>
        <begin position="450"/>
        <end position="477"/>
    </location>
</feature>
<dbReference type="Gene3D" id="3.30.342.10">
    <property type="entry name" value="DNA Polymerase, chain B, domain 1"/>
    <property type="match status" value="1"/>
</dbReference>
<dbReference type="InterPro" id="IPR043502">
    <property type="entry name" value="DNA/RNA_pol_sf"/>
</dbReference>
<comment type="similarity">
    <text evidence="1 7">Belongs to the DNA polymerase type-B family.</text>
</comment>
<dbReference type="InterPro" id="IPR036397">
    <property type="entry name" value="RNaseH_sf"/>
</dbReference>
<evidence type="ECO:0000256" key="4">
    <source>
        <dbReference type="ARBA" id="ARBA00022932"/>
    </source>
</evidence>
<dbReference type="PROSITE" id="PS00116">
    <property type="entry name" value="DNA_POLYMERASE_B"/>
    <property type="match status" value="1"/>
</dbReference>
<dbReference type="PANTHER" id="PTHR10322">
    <property type="entry name" value="DNA POLYMERASE CATALYTIC SUBUNIT"/>
    <property type="match status" value="1"/>
</dbReference>
<dbReference type="HOGENOM" id="CLU_000203_6_0_2"/>
<dbReference type="Gene3D" id="3.90.1600.10">
    <property type="entry name" value="Palm domain of DNA polymerase"/>
    <property type="match status" value="1"/>
</dbReference>
<protein>
    <recommendedName>
        <fullName evidence="7">DNA polymerase</fullName>
        <ecNumber evidence="7">2.7.7.7</ecNumber>
    </recommendedName>
</protein>
<dbReference type="EC" id="2.7.7.7" evidence="7"/>
<keyword evidence="8" id="KW-0175">Coiled coil</keyword>
<dbReference type="GO" id="GO:0000166">
    <property type="term" value="F:nucleotide binding"/>
    <property type="evidence" value="ECO:0007669"/>
    <property type="project" value="InterPro"/>
</dbReference>
<evidence type="ECO:0000256" key="8">
    <source>
        <dbReference type="SAM" id="Coils"/>
    </source>
</evidence>
<dbReference type="InterPro" id="IPR050240">
    <property type="entry name" value="DNA_pol_type-B"/>
</dbReference>
<evidence type="ECO:0000259" key="10">
    <source>
        <dbReference type="Pfam" id="PF03104"/>
    </source>
</evidence>
<sequence length="757" mass="89559">MIDVLLDNTYKTEKDKGIIYLYLLNSILKDYNFKPYFYVELYEDAKEEDIEEVKKFLLRKDLLKFVEDMEIVKKRIIREEKDILKIIATHPQKVPKLRVIKEFEKVKEIYEHDIPFAKRYMIDNDIVPMIYFDFEKKRVVSDKLPELKMVAFDIEVVDNKIIMASFWDEKGGKVLTYKDFSHESVELVKDEKELILKIIEILKNYDLIFTYNGDYYDFPFLKERAKFYGLKVKLGRGGEEIKIKRGVETKVYIPGRVHIDLYPIAKRLLKLTKYTLEDVVYNLFNVEKLKIKNFVEYWEDKDNILVEYSLQDAKYTYLIGKYFLPLEVMFSRIINQVLFEVTRMSSSQMVEYLLMKRAYKLNYIVPNKPSEEEYKRRVAESYEGGYVKEPIKGIHENIVYLDFKSLYPSIIISYNISPDTLDCPCCKEESEKILGHWFCKRRIGLIPMTVKDLVRRRVEIKERLKKEKDKLLNYEQQSLKILANSVYGYLAYPRARFYNKVCAEIITFLGRKYIMETIKEAEVFGFTVLYADTDGIFLTIKGENKEAILKKAYNFLNHINSKLPEDMELEFEGFYSRGIFITKKKYALITEEGEIIIKGLEYVRRDWSGIAKRTQKEVLEALLKEGDIEKAKKIIKETIKKLRNLEVDKEELIIYTQITKDLNEYKSTAPHVELAKRLVREGKKIKPGDVLGYIIVKGAKQVSERAKLPEEVSLDEIDINYYIDNQILPPIIRIMESLGVSEKELKQEKQLTLDNFF</sequence>
<evidence type="ECO:0000256" key="1">
    <source>
        <dbReference type="ARBA" id="ARBA00005755"/>
    </source>
</evidence>
<dbReference type="Gene3D" id="1.10.132.60">
    <property type="entry name" value="DNA polymerase family B, C-terminal domain"/>
    <property type="match status" value="1"/>
</dbReference>
<evidence type="ECO:0000259" key="9">
    <source>
        <dbReference type="Pfam" id="PF00136"/>
    </source>
</evidence>
<keyword evidence="5 7" id="KW-0238">DNA-binding</keyword>
<evidence type="ECO:0000256" key="5">
    <source>
        <dbReference type="ARBA" id="ARBA00023125"/>
    </source>
</evidence>
<reference evidence="11" key="1">
    <citation type="submission" date="2010-04" db="EMBL/GenBank/DDBJ databases">
        <title>Complete sequence of Methanocaldococcus infernus ME.</title>
        <authorList>
            <consortium name="US DOE Joint Genome Institute"/>
            <person name="Lucas S."/>
            <person name="Copeland A."/>
            <person name="Lapidus A."/>
            <person name="Cheng J.-F."/>
            <person name="Bruce D."/>
            <person name="Goodwin L."/>
            <person name="Pitluck S."/>
            <person name="Munk A.C."/>
            <person name="Detter J.C."/>
            <person name="Han C."/>
            <person name="Tapia R."/>
            <person name="Land M."/>
            <person name="Hauser L."/>
            <person name="Kyrpides N."/>
            <person name="Mikhailova N."/>
            <person name="Sieprawska-Lupa M."/>
            <person name="Whitman W.B."/>
            <person name="Woyke T."/>
        </authorList>
    </citation>
    <scope>NUCLEOTIDE SEQUENCE [LARGE SCALE GENOMIC DNA]</scope>
    <source>
        <strain evidence="11">ME</strain>
    </source>
</reference>
<dbReference type="NCBIfam" id="TIGR00592">
    <property type="entry name" value="pol2"/>
    <property type="match status" value="1"/>
</dbReference>
<dbReference type="InterPro" id="IPR012337">
    <property type="entry name" value="RNaseH-like_sf"/>
</dbReference>
<keyword evidence="2 7" id="KW-0808">Transferase</keyword>
<dbReference type="GeneID" id="9132265"/>
<name>D5VTJ5_METIM</name>
<dbReference type="AlphaFoldDB" id="D5VTJ5"/>
<dbReference type="InterPro" id="IPR006133">
    <property type="entry name" value="DNA-dir_DNA_pol_B_exonuc"/>
</dbReference>
<comment type="catalytic activity">
    <reaction evidence="6 7">
        <text>DNA(n) + a 2'-deoxyribonucleoside 5'-triphosphate = DNA(n+1) + diphosphate</text>
        <dbReference type="Rhea" id="RHEA:22508"/>
        <dbReference type="Rhea" id="RHEA-COMP:17339"/>
        <dbReference type="Rhea" id="RHEA-COMP:17340"/>
        <dbReference type="ChEBI" id="CHEBI:33019"/>
        <dbReference type="ChEBI" id="CHEBI:61560"/>
        <dbReference type="ChEBI" id="CHEBI:173112"/>
        <dbReference type="EC" id="2.7.7.7"/>
    </reaction>
</comment>
<dbReference type="Gene3D" id="1.10.287.690">
    <property type="entry name" value="Helix hairpin bin"/>
    <property type="match status" value="1"/>
</dbReference>
<evidence type="ECO:0000313" key="11">
    <source>
        <dbReference type="EMBL" id="ADG13898.1"/>
    </source>
</evidence>
<keyword evidence="7" id="KW-0235">DNA replication</keyword>
<dbReference type="InterPro" id="IPR017964">
    <property type="entry name" value="DNA-dir_DNA_pol_B_CS"/>
</dbReference>
<dbReference type="InterPro" id="IPR006172">
    <property type="entry name" value="DNA-dir_DNA_pol_B"/>
</dbReference>
<evidence type="ECO:0000313" key="12">
    <source>
        <dbReference type="Proteomes" id="UP000002061"/>
    </source>
</evidence>
<keyword evidence="3 7" id="KW-0548">Nucleotidyltransferase</keyword>
<dbReference type="Pfam" id="PF03104">
    <property type="entry name" value="DNA_pol_B_exo1"/>
    <property type="match status" value="1"/>
</dbReference>
<dbReference type="PRINTS" id="PR00106">
    <property type="entry name" value="DNAPOLB"/>
</dbReference>
<dbReference type="PANTHER" id="PTHR10322:SF23">
    <property type="entry name" value="DNA POLYMERASE DELTA CATALYTIC SUBUNIT"/>
    <property type="match status" value="1"/>
</dbReference>
<dbReference type="KEGG" id="mif:Metin_1246"/>
<dbReference type="GO" id="GO:0003887">
    <property type="term" value="F:DNA-directed DNA polymerase activity"/>
    <property type="evidence" value="ECO:0007669"/>
    <property type="project" value="UniProtKB-KW"/>
</dbReference>
<dbReference type="InterPro" id="IPR042087">
    <property type="entry name" value="DNA_pol_B_thumb"/>
</dbReference>
<dbReference type="Pfam" id="PF00136">
    <property type="entry name" value="DNA_pol_B"/>
    <property type="match status" value="1"/>
</dbReference>
<dbReference type="GO" id="GO:0006261">
    <property type="term" value="P:DNA-templated DNA replication"/>
    <property type="evidence" value="ECO:0007669"/>
    <property type="project" value="TreeGrafter"/>
</dbReference>
<feature type="domain" description="DNA-directed DNA polymerase family B exonuclease" evidence="10">
    <location>
        <begin position="108"/>
        <end position="279"/>
    </location>
</feature>
<dbReference type="eggNOG" id="arCOG00328">
    <property type="taxonomic scope" value="Archaea"/>
</dbReference>
<dbReference type="RefSeq" id="WP_013100643.1">
    <property type="nucleotide sequence ID" value="NC_014122.1"/>
</dbReference>
<dbReference type="OrthoDB" id="323192at2157"/>
<accession>D5VTJ5</accession>
<keyword evidence="4 7" id="KW-0239">DNA-directed DNA polymerase</keyword>
<dbReference type="InterPro" id="IPR006134">
    <property type="entry name" value="DNA-dir_DNA_pol_B_multi_dom"/>
</dbReference>
<evidence type="ECO:0000256" key="2">
    <source>
        <dbReference type="ARBA" id="ARBA00022679"/>
    </source>
</evidence>
<dbReference type="EMBL" id="CP002009">
    <property type="protein sequence ID" value="ADG13898.1"/>
    <property type="molecule type" value="Genomic_DNA"/>
</dbReference>
<dbReference type="SUPFAM" id="SSF56672">
    <property type="entry name" value="DNA/RNA polymerases"/>
    <property type="match status" value="1"/>
</dbReference>
<organism evidence="11 12">
    <name type="scientific">Methanocaldococcus infernus (strain DSM 11812 / JCM 15783 / ME)</name>
    <dbReference type="NCBI Taxonomy" id="573063"/>
    <lineage>
        <taxon>Archaea</taxon>
        <taxon>Methanobacteriati</taxon>
        <taxon>Methanobacteriota</taxon>
        <taxon>Methanomada group</taxon>
        <taxon>Methanococci</taxon>
        <taxon>Methanococcales</taxon>
        <taxon>Methanocaldococcaceae</taxon>
        <taxon>Methanocaldococcus</taxon>
    </lineage>
</organism>
<dbReference type="STRING" id="573063.Metin_1246"/>
<feature type="domain" description="DNA-directed DNA polymerase family B multifunctional" evidence="9">
    <location>
        <begin position="344"/>
        <end position="737"/>
    </location>
</feature>
<dbReference type="Proteomes" id="UP000002061">
    <property type="component" value="Chromosome"/>
</dbReference>
<dbReference type="Gene3D" id="3.30.420.10">
    <property type="entry name" value="Ribonuclease H-like superfamily/Ribonuclease H"/>
    <property type="match status" value="1"/>
</dbReference>
<gene>
    <name evidence="11" type="ordered locus">Metin_1246</name>
</gene>
<evidence type="ECO:0000256" key="6">
    <source>
        <dbReference type="ARBA" id="ARBA00049244"/>
    </source>
</evidence>
<dbReference type="GO" id="GO:0003677">
    <property type="term" value="F:DNA binding"/>
    <property type="evidence" value="ECO:0007669"/>
    <property type="project" value="UniProtKB-KW"/>
</dbReference>
<keyword evidence="12" id="KW-1185">Reference proteome</keyword>
<dbReference type="SMART" id="SM00486">
    <property type="entry name" value="POLBc"/>
    <property type="match status" value="1"/>
</dbReference>
<proteinExistence type="inferred from homology"/>
<evidence type="ECO:0000256" key="3">
    <source>
        <dbReference type="ARBA" id="ARBA00022695"/>
    </source>
</evidence>